<dbReference type="AlphaFoldDB" id="A0A1W6EVU0"/>
<dbReference type="EMBL" id="KY563427">
    <property type="protein sequence ID" value="ARK19836.1"/>
    <property type="molecule type" value="mRNA"/>
</dbReference>
<proteinExistence type="evidence at transcript level"/>
<name>A0A1W6EVU0_AMPCP</name>
<reference evidence="2" key="1">
    <citation type="submission" date="2017-02" db="EMBL/GenBank/DDBJ databases">
        <title>Parasitoid Jewel Wasp Mounts Multi-Pronged Neurochemical Attack to Hijack a Host Brain.</title>
        <authorList>
            <person name="Arvidson R.S."/>
            <person name="Kaiser M."/>
            <person name="Libersat F."/>
            <person name="Adams M.E."/>
        </authorList>
    </citation>
    <scope>NUCLEOTIDE SEQUENCE</scope>
    <source>
        <strain evidence="2">54</strain>
    </source>
</reference>
<accession>A0A1W6EVU0</accession>
<keyword evidence="1" id="KW-1133">Transmembrane helix</keyword>
<keyword evidence="1" id="KW-0812">Transmembrane</keyword>
<evidence type="ECO:0000256" key="1">
    <source>
        <dbReference type="SAM" id="Phobius"/>
    </source>
</evidence>
<protein>
    <submittedName>
        <fullName evidence="2">Venom protein</fullName>
    </submittedName>
</protein>
<feature type="transmembrane region" description="Helical" evidence="1">
    <location>
        <begin position="12"/>
        <end position="28"/>
    </location>
</feature>
<organism evidence="2">
    <name type="scientific">Ampulex compressa</name>
    <name type="common">Emerald cockroach wasp</name>
    <dbReference type="NCBI Taxonomy" id="860918"/>
    <lineage>
        <taxon>Eukaryota</taxon>
        <taxon>Metazoa</taxon>
        <taxon>Ecdysozoa</taxon>
        <taxon>Arthropoda</taxon>
        <taxon>Hexapoda</taxon>
        <taxon>Insecta</taxon>
        <taxon>Pterygota</taxon>
        <taxon>Neoptera</taxon>
        <taxon>Endopterygota</taxon>
        <taxon>Hymenoptera</taxon>
        <taxon>Apocrita</taxon>
        <taxon>Aculeata</taxon>
        <taxon>Apoidea</taxon>
        <taxon>Ampulicidae</taxon>
        <taxon>Ampulicini</taxon>
        <taxon>Ampulex</taxon>
    </lineage>
</organism>
<keyword evidence="1" id="KW-0472">Membrane</keyword>
<sequence>MVNDMHSVQSTIMKFVGILVFMVLTVFFDHVGCETTSTGLGSVNYLGRWKALQSPTQITFKECLANRLNIAQEECSIHLHT</sequence>
<evidence type="ECO:0000313" key="2">
    <source>
        <dbReference type="EMBL" id="ARK19836.1"/>
    </source>
</evidence>